<dbReference type="PROSITE" id="PS00636">
    <property type="entry name" value="DNAJ_1"/>
    <property type="match status" value="1"/>
</dbReference>
<feature type="chain" id="PRO_5040400814" evidence="7">
    <location>
        <begin position="22"/>
        <end position="378"/>
    </location>
</feature>
<comment type="caution">
    <text evidence="10">The sequence shown here is derived from an EMBL/GenBank/DDBJ whole genome shotgun (WGS) entry which is preliminary data.</text>
</comment>
<evidence type="ECO:0000256" key="6">
    <source>
        <dbReference type="PROSITE-ProRule" id="PRU00546"/>
    </source>
</evidence>
<reference evidence="10" key="1">
    <citation type="journal article" date="2021" name="Open Biol.">
        <title>Shared evolutionary footprints suggest mitochondrial oxidative damage underlies multiple complex I losses in fungi.</title>
        <authorList>
            <person name="Schikora-Tamarit M.A."/>
            <person name="Marcet-Houben M."/>
            <person name="Nosek J."/>
            <person name="Gabaldon T."/>
        </authorList>
    </citation>
    <scope>NUCLEOTIDE SEQUENCE</scope>
    <source>
        <strain evidence="10">CBS6341</strain>
    </source>
</reference>
<feature type="domain" description="CR-type" evidence="9">
    <location>
        <begin position="154"/>
        <end position="236"/>
    </location>
</feature>
<keyword evidence="7" id="KW-0732">Signal</keyword>
<evidence type="ECO:0000313" key="10">
    <source>
        <dbReference type="EMBL" id="KAH3666416.1"/>
    </source>
</evidence>
<dbReference type="SUPFAM" id="SSF46565">
    <property type="entry name" value="Chaperone J-domain"/>
    <property type="match status" value="1"/>
</dbReference>
<dbReference type="InterPro" id="IPR044713">
    <property type="entry name" value="DNJA1/2-like"/>
</dbReference>
<accession>A0A9P8P7D3</accession>
<dbReference type="Pfam" id="PF00684">
    <property type="entry name" value="DnaJ_CXXCXGXG"/>
    <property type="match status" value="1"/>
</dbReference>
<sequence length="378" mass="41928">MINIFKYSAVLLMVFVSMALCADLDYYKVLGISKSATDKEIKSAYRTQSKKFHPDKNPGDEAAHQKFIEVGEAYEILSDSSKKATYDKYGHEGLKNGGGGGQPGGGFGGFGGGFNPFGDFFGGGFGQQQQQRGKPRGHDTDVAIDITLKDFYLGVDFHFSVSMQNICDHCEGTGSADGKSHKCSDCGGSGIKIIKRQLAPGMFQQIQTTCDKCKGKGQTFKHHCKKCHGEAVVKEERSYDIYIEPGTQRNHIHVLNGESDHSPDYDAGNLRINIRESKTNNLGYRRRFNNLYRTQVLSLKEAITGGWSHEIEFFDSDTNITIKREKNQLVQNGEIEIIKGKGMPILDGAEEFGDLIIEYVIIYPGGVSDKEKFVRDEL</sequence>
<keyword evidence="2" id="KW-0677">Repeat</keyword>
<dbReference type="SMART" id="SM00271">
    <property type="entry name" value="DnaJ"/>
    <property type="match status" value="1"/>
</dbReference>
<dbReference type="InterPro" id="IPR001305">
    <property type="entry name" value="HSP_DnaJ_Cys-rich_dom"/>
</dbReference>
<dbReference type="HAMAP" id="MF_01152">
    <property type="entry name" value="DnaJ"/>
    <property type="match status" value="1"/>
</dbReference>
<feature type="zinc finger region" description="CR-type" evidence="6">
    <location>
        <begin position="154"/>
        <end position="236"/>
    </location>
</feature>
<dbReference type="GO" id="GO:0008270">
    <property type="term" value="F:zinc ion binding"/>
    <property type="evidence" value="ECO:0007669"/>
    <property type="project" value="UniProtKB-KW"/>
</dbReference>
<dbReference type="GO" id="GO:0030544">
    <property type="term" value="F:Hsp70 protein binding"/>
    <property type="evidence" value="ECO:0007669"/>
    <property type="project" value="InterPro"/>
</dbReference>
<protein>
    <submittedName>
        <fullName evidence="10">Uncharacterized protein</fullName>
    </submittedName>
</protein>
<dbReference type="GO" id="GO:0072655">
    <property type="term" value="P:establishment of protein localization to mitochondrion"/>
    <property type="evidence" value="ECO:0007669"/>
    <property type="project" value="UniProtKB-ARBA"/>
</dbReference>
<keyword evidence="4 6" id="KW-0862">Zinc</keyword>
<dbReference type="InterPro" id="IPR008971">
    <property type="entry name" value="HSP40/DnaJ_pept-bd"/>
</dbReference>
<dbReference type="PROSITE" id="PS50076">
    <property type="entry name" value="DNAJ_2"/>
    <property type="match status" value="1"/>
</dbReference>
<dbReference type="FunFam" id="2.10.230.10:FF:000001">
    <property type="entry name" value="DnaJ subfamily A member 2"/>
    <property type="match status" value="1"/>
</dbReference>
<evidence type="ECO:0000256" key="3">
    <source>
        <dbReference type="ARBA" id="ARBA00022771"/>
    </source>
</evidence>
<evidence type="ECO:0000256" key="5">
    <source>
        <dbReference type="ARBA" id="ARBA00023186"/>
    </source>
</evidence>
<name>A0A9P8P7D3_9ASCO</name>
<dbReference type="PRINTS" id="PR00625">
    <property type="entry name" value="JDOMAIN"/>
</dbReference>
<dbReference type="InterPro" id="IPR001623">
    <property type="entry name" value="DnaJ_domain"/>
</dbReference>
<dbReference type="InterPro" id="IPR036869">
    <property type="entry name" value="J_dom_sf"/>
</dbReference>
<dbReference type="GO" id="GO:0006457">
    <property type="term" value="P:protein folding"/>
    <property type="evidence" value="ECO:0007669"/>
    <property type="project" value="InterPro"/>
</dbReference>
<dbReference type="CDD" id="cd10719">
    <property type="entry name" value="DnaJ_zf"/>
    <property type="match status" value="1"/>
</dbReference>
<dbReference type="AlphaFoldDB" id="A0A9P8P7D3"/>
<dbReference type="Gene3D" id="2.60.260.20">
    <property type="entry name" value="Urease metallochaperone UreE, N-terminal domain"/>
    <property type="match status" value="2"/>
</dbReference>
<dbReference type="EMBL" id="JAEUBF010001445">
    <property type="protein sequence ID" value="KAH3666416.1"/>
    <property type="molecule type" value="Genomic_DNA"/>
</dbReference>
<feature type="domain" description="J" evidence="8">
    <location>
        <begin position="25"/>
        <end position="90"/>
    </location>
</feature>
<dbReference type="InterPro" id="IPR012724">
    <property type="entry name" value="DnaJ"/>
</dbReference>
<evidence type="ECO:0000259" key="8">
    <source>
        <dbReference type="PROSITE" id="PS50076"/>
    </source>
</evidence>
<evidence type="ECO:0000256" key="1">
    <source>
        <dbReference type="ARBA" id="ARBA00022723"/>
    </source>
</evidence>
<evidence type="ECO:0000259" key="9">
    <source>
        <dbReference type="PROSITE" id="PS51188"/>
    </source>
</evidence>
<dbReference type="Gene3D" id="2.10.230.10">
    <property type="entry name" value="Heat shock protein DnaJ, cysteine-rich domain"/>
    <property type="match status" value="1"/>
</dbReference>
<evidence type="ECO:0000256" key="7">
    <source>
        <dbReference type="SAM" id="SignalP"/>
    </source>
</evidence>
<keyword evidence="5" id="KW-0143">Chaperone</keyword>
<dbReference type="Pfam" id="PF01556">
    <property type="entry name" value="DnaJ_C"/>
    <property type="match status" value="1"/>
</dbReference>
<keyword evidence="3 6" id="KW-0863">Zinc-finger</keyword>
<dbReference type="SUPFAM" id="SSF57938">
    <property type="entry name" value="DnaJ/Hsp40 cysteine-rich domain"/>
    <property type="match status" value="1"/>
</dbReference>
<evidence type="ECO:0000256" key="4">
    <source>
        <dbReference type="ARBA" id="ARBA00022833"/>
    </source>
</evidence>
<gene>
    <name evidence="10" type="ORF">WICMUC_005684</name>
</gene>
<dbReference type="PANTHER" id="PTHR43888">
    <property type="entry name" value="DNAJ-LIKE-2, ISOFORM A-RELATED"/>
    <property type="match status" value="1"/>
</dbReference>
<dbReference type="PROSITE" id="PS51188">
    <property type="entry name" value="ZF_CR"/>
    <property type="match status" value="1"/>
</dbReference>
<proteinExistence type="inferred from homology"/>
<dbReference type="GO" id="GO:0005524">
    <property type="term" value="F:ATP binding"/>
    <property type="evidence" value="ECO:0007669"/>
    <property type="project" value="InterPro"/>
</dbReference>
<dbReference type="InterPro" id="IPR036410">
    <property type="entry name" value="HSP_DnaJ_Cys-rich_dom_sf"/>
</dbReference>
<feature type="signal peptide" evidence="7">
    <location>
        <begin position="1"/>
        <end position="21"/>
    </location>
</feature>
<evidence type="ECO:0000256" key="2">
    <source>
        <dbReference type="ARBA" id="ARBA00022737"/>
    </source>
</evidence>
<dbReference type="OrthoDB" id="550424at2759"/>
<organism evidence="10 11">
    <name type="scientific">Wickerhamomyces mucosus</name>
    <dbReference type="NCBI Taxonomy" id="1378264"/>
    <lineage>
        <taxon>Eukaryota</taxon>
        <taxon>Fungi</taxon>
        <taxon>Dikarya</taxon>
        <taxon>Ascomycota</taxon>
        <taxon>Saccharomycotina</taxon>
        <taxon>Saccharomycetes</taxon>
        <taxon>Phaffomycetales</taxon>
        <taxon>Wickerhamomycetaceae</taxon>
        <taxon>Wickerhamomyces</taxon>
    </lineage>
</organism>
<dbReference type="Gene3D" id="1.10.287.110">
    <property type="entry name" value="DnaJ domain"/>
    <property type="match status" value="1"/>
</dbReference>
<reference evidence="10" key="2">
    <citation type="submission" date="2021-01" db="EMBL/GenBank/DDBJ databases">
        <authorList>
            <person name="Schikora-Tamarit M.A."/>
        </authorList>
    </citation>
    <scope>NUCLEOTIDE SEQUENCE</scope>
    <source>
        <strain evidence="10">CBS6341</strain>
    </source>
</reference>
<dbReference type="InterPro" id="IPR002939">
    <property type="entry name" value="DnaJ_C"/>
</dbReference>
<dbReference type="GO" id="GO:0001671">
    <property type="term" value="F:ATPase activator activity"/>
    <property type="evidence" value="ECO:0007669"/>
    <property type="project" value="UniProtKB-ARBA"/>
</dbReference>
<dbReference type="Pfam" id="PF00226">
    <property type="entry name" value="DnaJ"/>
    <property type="match status" value="1"/>
</dbReference>
<dbReference type="SUPFAM" id="SSF49493">
    <property type="entry name" value="HSP40/DnaJ peptide-binding domain"/>
    <property type="match status" value="2"/>
</dbReference>
<keyword evidence="1 6" id="KW-0479">Metal-binding</keyword>
<dbReference type="InterPro" id="IPR018253">
    <property type="entry name" value="DnaJ_domain_CS"/>
</dbReference>
<dbReference type="GO" id="GO:0051082">
    <property type="term" value="F:unfolded protein binding"/>
    <property type="evidence" value="ECO:0007669"/>
    <property type="project" value="InterPro"/>
</dbReference>
<dbReference type="CDD" id="cd06257">
    <property type="entry name" value="DnaJ"/>
    <property type="match status" value="1"/>
</dbReference>
<dbReference type="GO" id="GO:0009408">
    <property type="term" value="P:response to heat"/>
    <property type="evidence" value="ECO:0007669"/>
    <property type="project" value="InterPro"/>
</dbReference>
<evidence type="ECO:0000313" key="11">
    <source>
        <dbReference type="Proteomes" id="UP000769528"/>
    </source>
</evidence>
<keyword evidence="11" id="KW-1185">Reference proteome</keyword>
<dbReference type="CDD" id="cd10747">
    <property type="entry name" value="DnaJ_C"/>
    <property type="match status" value="1"/>
</dbReference>
<dbReference type="Proteomes" id="UP000769528">
    <property type="component" value="Unassembled WGS sequence"/>
</dbReference>